<accession>A0A132B734</accession>
<sequence length="104" mass="11317">MAPHLRTTTRSTGLIVGLAGTASAAPLLFFLPGAEERLAMQAAKWGPRWNRGFAHFERGVQHGARSVEPGVKRGVQVVEPPLKRAALAIDRNIKANLKWASPRK</sequence>
<evidence type="ECO:0000313" key="3">
    <source>
        <dbReference type="Proteomes" id="UP000070700"/>
    </source>
</evidence>
<reference evidence="2 3" key="1">
    <citation type="submission" date="2015-10" db="EMBL/GenBank/DDBJ databases">
        <title>Full genome of DAOMC 229536 Phialocephala scopiformis, a fungal endophyte of spruce producing the potent anti-insectan compound rugulosin.</title>
        <authorList>
            <consortium name="DOE Joint Genome Institute"/>
            <person name="Walker A.K."/>
            <person name="Frasz S.L."/>
            <person name="Seifert K.A."/>
            <person name="Miller J.D."/>
            <person name="Mondo S.J."/>
            <person name="Labutti K."/>
            <person name="Lipzen A."/>
            <person name="Dockter R."/>
            <person name="Kennedy M."/>
            <person name="Grigoriev I.V."/>
            <person name="Spatafora J.W."/>
        </authorList>
    </citation>
    <scope>NUCLEOTIDE SEQUENCE [LARGE SCALE GENOMIC DNA]</scope>
    <source>
        <strain evidence="2 3">CBS 120377</strain>
    </source>
</reference>
<keyword evidence="1" id="KW-0812">Transmembrane</keyword>
<keyword evidence="3" id="KW-1185">Reference proteome</keyword>
<evidence type="ECO:0000313" key="2">
    <source>
        <dbReference type="EMBL" id="KUJ07809.1"/>
    </source>
</evidence>
<feature type="transmembrane region" description="Helical" evidence="1">
    <location>
        <begin position="12"/>
        <end position="31"/>
    </location>
</feature>
<dbReference type="KEGG" id="psco:LY89DRAFT_725551"/>
<dbReference type="GeneID" id="28828709"/>
<keyword evidence="1" id="KW-1133">Transmembrane helix</keyword>
<dbReference type="EMBL" id="KQ947438">
    <property type="protein sequence ID" value="KUJ07809.1"/>
    <property type="molecule type" value="Genomic_DNA"/>
</dbReference>
<keyword evidence="1" id="KW-0472">Membrane</keyword>
<dbReference type="Proteomes" id="UP000070700">
    <property type="component" value="Unassembled WGS sequence"/>
</dbReference>
<organism evidence="2 3">
    <name type="scientific">Mollisia scopiformis</name>
    <name type="common">Conifer needle endophyte fungus</name>
    <name type="synonym">Phialocephala scopiformis</name>
    <dbReference type="NCBI Taxonomy" id="149040"/>
    <lineage>
        <taxon>Eukaryota</taxon>
        <taxon>Fungi</taxon>
        <taxon>Dikarya</taxon>
        <taxon>Ascomycota</taxon>
        <taxon>Pezizomycotina</taxon>
        <taxon>Leotiomycetes</taxon>
        <taxon>Helotiales</taxon>
        <taxon>Mollisiaceae</taxon>
        <taxon>Mollisia</taxon>
    </lineage>
</organism>
<evidence type="ECO:0000256" key="1">
    <source>
        <dbReference type="SAM" id="Phobius"/>
    </source>
</evidence>
<gene>
    <name evidence="2" type="ORF">LY89DRAFT_725551</name>
</gene>
<name>A0A132B734_MOLSC</name>
<dbReference type="RefSeq" id="XP_018062164.1">
    <property type="nucleotide sequence ID" value="XM_018218983.1"/>
</dbReference>
<dbReference type="OrthoDB" id="5194807at2759"/>
<dbReference type="AlphaFoldDB" id="A0A132B734"/>
<protein>
    <submittedName>
        <fullName evidence="2">Uncharacterized protein</fullName>
    </submittedName>
</protein>
<dbReference type="InParanoid" id="A0A132B734"/>
<proteinExistence type="predicted"/>